<dbReference type="AlphaFoldDB" id="A0A7W0CVN5"/>
<evidence type="ECO:0000313" key="2">
    <source>
        <dbReference type="Proteomes" id="UP000530928"/>
    </source>
</evidence>
<dbReference type="Proteomes" id="UP000530928">
    <property type="component" value="Unassembled WGS sequence"/>
</dbReference>
<reference evidence="1 2" key="1">
    <citation type="submission" date="2020-07" db="EMBL/GenBank/DDBJ databases">
        <title>Genomic Encyclopedia of Type Strains, Phase IV (KMG-IV): sequencing the most valuable type-strain genomes for metagenomic binning, comparative biology and taxonomic classification.</title>
        <authorList>
            <person name="Goeker M."/>
        </authorList>
    </citation>
    <scope>NUCLEOTIDE SEQUENCE [LARGE SCALE GENOMIC DNA]</scope>
    <source>
        <strain evidence="1 2">DSM 45533</strain>
    </source>
</reference>
<sequence>MDAADDHRDHGHRLLIAPGPQDEAFVSDVADLAMRGLRPTHQMDRPATRDSTP</sequence>
<proteinExistence type="predicted"/>
<organism evidence="1 2">
    <name type="scientific">Nonomuraea soli</name>
    <dbReference type="NCBI Taxonomy" id="1032476"/>
    <lineage>
        <taxon>Bacteria</taxon>
        <taxon>Bacillati</taxon>
        <taxon>Actinomycetota</taxon>
        <taxon>Actinomycetes</taxon>
        <taxon>Streptosporangiales</taxon>
        <taxon>Streptosporangiaceae</taxon>
        <taxon>Nonomuraea</taxon>
    </lineage>
</organism>
<gene>
    <name evidence="1" type="ORF">HNR30_009399</name>
</gene>
<name>A0A7W0CVN5_9ACTN</name>
<evidence type="ECO:0000313" key="1">
    <source>
        <dbReference type="EMBL" id="MBA2897993.1"/>
    </source>
</evidence>
<dbReference type="EMBL" id="JACDUR010000016">
    <property type="protein sequence ID" value="MBA2897993.1"/>
    <property type="molecule type" value="Genomic_DNA"/>
</dbReference>
<accession>A0A7W0CVN5</accession>
<protein>
    <submittedName>
        <fullName evidence="1">Uncharacterized protein</fullName>
    </submittedName>
</protein>
<dbReference type="RefSeq" id="WP_181616670.1">
    <property type="nucleotide sequence ID" value="NZ_BAABAM010000020.1"/>
</dbReference>
<keyword evidence="2" id="KW-1185">Reference proteome</keyword>
<comment type="caution">
    <text evidence="1">The sequence shown here is derived from an EMBL/GenBank/DDBJ whole genome shotgun (WGS) entry which is preliminary data.</text>
</comment>